<evidence type="ECO:0000313" key="1">
    <source>
        <dbReference type="EMBL" id="MFC3763397.1"/>
    </source>
</evidence>
<sequence length="103" mass="11619">MELDDLSRRVEAVSSAYAESHGFERTETWYLLKLQEEVGELTQAYLKRTGQARANGRSPEELEAAFRAELADVLAHTLLLARACGVDMPAELEAKWLWRVDPA</sequence>
<comment type="caution">
    <text evidence="1">The sequence shown here is derived from an EMBL/GenBank/DDBJ whole genome shotgun (WGS) entry which is preliminary data.</text>
</comment>
<dbReference type="SUPFAM" id="SSF101386">
    <property type="entry name" value="all-alpha NTP pyrophosphatases"/>
    <property type="match status" value="1"/>
</dbReference>
<organism evidence="1 2">
    <name type="scientific">Tenggerimyces flavus</name>
    <dbReference type="NCBI Taxonomy" id="1708749"/>
    <lineage>
        <taxon>Bacteria</taxon>
        <taxon>Bacillati</taxon>
        <taxon>Actinomycetota</taxon>
        <taxon>Actinomycetes</taxon>
        <taxon>Propionibacteriales</taxon>
        <taxon>Nocardioidaceae</taxon>
        <taxon>Tenggerimyces</taxon>
    </lineage>
</organism>
<gene>
    <name evidence="1" type="ORF">ACFOUW_21345</name>
</gene>
<keyword evidence="2" id="KW-1185">Reference proteome</keyword>
<dbReference type="Proteomes" id="UP001595699">
    <property type="component" value="Unassembled WGS sequence"/>
</dbReference>
<protein>
    <submittedName>
        <fullName evidence="1">MazG nucleotide pyrophosphohydrolase domain-containing protein</fullName>
    </submittedName>
</protein>
<accession>A0ABV7YE91</accession>
<dbReference type="RefSeq" id="WP_205117757.1">
    <property type="nucleotide sequence ID" value="NZ_JAFBCM010000001.1"/>
</dbReference>
<dbReference type="EMBL" id="JBHRZH010000018">
    <property type="protein sequence ID" value="MFC3763397.1"/>
    <property type="molecule type" value="Genomic_DNA"/>
</dbReference>
<reference evidence="2" key="1">
    <citation type="journal article" date="2019" name="Int. J. Syst. Evol. Microbiol.">
        <title>The Global Catalogue of Microorganisms (GCM) 10K type strain sequencing project: providing services to taxonomists for standard genome sequencing and annotation.</title>
        <authorList>
            <consortium name="The Broad Institute Genomics Platform"/>
            <consortium name="The Broad Institute Genome Sequencing Center for Infectious Disease"/>
            <person name="Wu L."/>
            <person name="Ma J."/>
        </authorList>
    </citation>
    <scope>NUCLEOTIDE SEQUENCE [LARGE SCALE GENOMIC DNA]</scope>
    <source>
        <strain evidence="2">CGMCC 4.7241</strain>
    </source>
</reference>
<dbReference type="Gene3D" id="1.10.287.1080">
    <property type="entry name" value="MazG-like"/>
    <property type="match status" value="1"/>
</dbReference>
<proteinExistence type="predicted"/>
<evidence type="ECO:0000313" key="2">
    <source>
        <dbReference type="Proteomes" id="UP001595699"/>
    </source>
</evidence>
<dbReference type="CDD" id="cd11538">
    <property type="entry name" value="NTP-PPase_u1"/>
    <property type="match status" value="1"/>
</dbReference>
<name>A0ABV7YE91_9ACTN</name>